<dbReference type="AlphaFoldDB" id="A0A830CSK5"/>
<organism evidence="2 3">
    <name type="scientific">Phtheirospermum japonicum</name>
    <dbReference type="NCBI Taxonomy" id="374723"/>
    <lineage>
        <taxon>Eukaryota</taxon>
        <taxon>Viridiplantae</taxon>
        <taxon>Streptophyta</taxon>
        <taxon>Embryophyta</taxon>
        <taxon>Tracheophyta</taxon>
        <taxon>Spermatophyta</taxon>
        <taxon>Magnoliopsida</taxon>
        <taxon>eudicotyledons</taxon>
        <taxon>Gunneridae</taxon>
        <taxon>Pentapetalae</taxon>
        <taxon>asterids</taxon>
        <taxon>lamiids</taxon>
        <taxon>Lamiales</taxon>
        <taxon>Orobanchaceae</taxon>
        <taxon>Orobanchaceae incertae sedis</taxon>
        <taxon>Phtheirospermum</taxon>
    </lineage>
</organism>
<evidence type="ECO:0000313" key="3">
    <source>
        <dbReference type="Proteomes" id="UP000653305"/>
    </source>
</evidence>
<name>A0A830CSK5_9LAMI</name>
<keyword evidence="1" id="KW-0472">Membrane</keyword>
<keyword evidence="1" id="KW-1133">Transmembrane helix</keyword>
<dbReference type="PANTHER" id="PTHR21529:SF4">
    <property type="entry name" value="TPR AND ANKYRIN REPEAT-CONTAINING PROTEIN 1"/>
    <property type="match status" value="1"/>
</dbReference>
<feature type="transmembrane region" description="Helical" evidence="1">
    <location>
        <begin position="139"/>
        <end position="160"/>
    </location>
</feature>
<comment type="caution">
    <text evidence="2">The sequence shown here is derived from an EMBL/GenBank/DDBJ whole genome shotgun (WGS) entry which is preliminary data.</text>
</comment>
<reference evidence="2" key="1">
    <citation type="submission" date="2020-07" db="EMBL/GenBank/DDBJ databases">
        <title>Ethylene signaling mediates host invasion by parasitic plants.</title>
        <authorList>
            <person name="Yoshida S."/>
        </authorList>
    </citation>
    <scope>NUCLEOTIDE SEQUENCE</scope>
    <source>
        <strain evidence="2">Okayama</strain>
    </source>
</reference>
<keyword evidence="1" id="KW-0812">Transmembrane</keyword>
<dbReference type="OrthoDB" id="3156807at2759"/>
<evidence type="ECO:0000256" key="1">
    <source>
        <dbReference type="SAM" id="Phobius"/>
    </source>
</evidence>
<sequence>MRWQHCALRKQAMKHGKKRAKASGLRSSADTLRVSNPEEARVMLREDAEIFDSIGRSDSAAECFCDLGKYERAACNILSNGKPKSDLYTRTAERVGGNSPWKKLIENVNGIMEFRYSIRRVFLCKMTIQIKASRIDFKYYFSVLMLRLIMILCSLCLNSFTPFNVLYQALDVPQIWSQLHREFCQALWRRKNNHNSSYMALIASAFKVIGDPLVIVSSTGVRPKFVSTDAIFVDLRPFSCKNEVVICCKKRDRV</sequence>
<dbReference type="PANTHER" id="PTHR21529">
    <property type="entry name" value="MAMMARY TURMOR VIRUS RECEPTOR HOMOLOG 1, 2 MTVR1, 2"/>
    <property type="match status" value="1"/>
</dbReference>
<dbReference type="EMBL" id="BMAC01000778">
    <property type="protein sequence ID" value="GFQ02831.1"/>
    <property type="molecule type" value="Genomic_DNA"/>
</dbReference>
<gene>
    <name evidence="2" type="ORF">PHJA_002427000</name>
</gene>
<protein>
    <submittedName>
        <fullName evidence="2">Uncharacterized protein</fullName>
    </submittedName>
</protein>
<accession>A0A830CSK5</accession>
<keyword evidence="3" id="KW-1185">Reference proteome</keyword>
<evidence type="ECO:0000313" key="2">
    <source>
        <dbReference type="EMBL" id="GFQ02831.1"/>
    </source>
</evidence>
<dbReference type="InterPro" id="IPR039904">
    <property type="entry name" value="TRANK1"/>
</dbReference>
<proteinExistence type="predicted"/>
<dbReference type="Proteomes" id="UP000653305">
    <property type="component" value="Unassembled WGS sequence"/>
</dbReference>